<protein>
    <submittedName>
        <fullName evidence="1">Uncharacterized protein</fullName>
    </submittedName>
</protein>
<keyword evidence="2" id="KW-1185">Reference proteome</keyword>
<dbReference type="EMBL" id="JAZHXI010000006">
    <property type="protein sequence ID" value="KAL2070801.1"/>
    <property type="molecule type" value="Genomic_DNA"/>
</dbReference>
<proteinExistence type="predicted"/>
<evidence type="ECO:0000313" key="1">
    <source>
        <dbReference type="EMBL" id="KAL2070801.1"/>
    </source>
</evidence>
<name>A0ABR4CNL3_9HELO</name>
<evidence type="ECO:0000313" key="2">
    <source>
        <dbReference type="Proteomes" id="UP001595075"/>
    </source>
</evidence>
<reference evidence="1 2" key="1">
    <citation type="journal article" date="2024" name="Commun. Biol.">
        <title>Comparative genomic analysis of thermophilic fungi reveals convergent evolutionary adaptations and gene losses.</title>
        <authorList>
            <person name="Steindorff A.S."/>
            <person name="Aguilar-Pontes M.V."/>
            <person name="Robinson A.J."/>
            <person name="Andreopoulos B."/>
            <person name="LaButti K."/>
            <person name="Kuo A."/>
            <person name="Mondo S."/>
            <person name="Riley R."/>
            <person name="Otillar R."/>
            <person name="Haridas S."/>
            <person name="Lipzen A."/>
            <person name="Grimwood J."/>
            <person name="Schmutz J."/>
            <person name="Clum A."/>
            <person name="Reid I.D."/>
            <person name="Moisan M.C."/>
            <person name="Butler G."/>
            <person name="Nguyen T.T.M."/>
            <person name="Dewar K."/>
            <person name="Conant G."/>
            <person name="Drula E."/>
            <person name="Henrissat B."/>
            <person name="Hansel C."/>
            <person name="Singer S."/>
            <person name="Hutchinson M.I."/>
            <person name="de Vries R.P."/>
            <person name="Natvig D.O."/>
            <person name="Powell A.J."/>
            <person name="Tsang A."/>
            <person name="Grigoriev I.V."/>
        </authorList>
    </citation>
    <scope>NUCLEOTIDE SEQUENCE [LARGE SCALE GENOMIC DNA]</scope>
    <source>
        <strain evidence="1 2">CBS 494.80</strain>
    </source>
</reference>
<comment type="caution">
    <text evidence="1">The sequence shown here is derived from an EMBL/GenBank/DDBJ whole genome shotgun (WGS) entry which is preliminary data.</text>
</comment>
<dbReference type="Proteomes" id="UP001595075">
    <property type="component" value="Unassembled WGS sequence"/>
</dbReference>
<gene>
    <name evidence="1" type="ORF">VTL71DRAFT_13827</name>
</gene>
<organism evidence="1 2">
    <name type="scientific">Oculimacula yallundae</name>
    <dbReference type="NCBI Taxonomy" id="86028"/>
    <lineage>
        <taxon>Eukaryota</taxon>
        <taxon>Fungi</taxon>
        <taxon>Dikarya</taxon>
        <taxon>Ascomycota</taxon>
        <taxon>Pezizomycotina</taxon>
        <taxon>Leotiomycetes</taxon>
        <taxon>Helotiales</taxon>
        <taxon>Ploettnerulaceae</taxon>
        <taxon>Oculimacula</taxon>
    </lineage>
</organism>
<accession>A0ABR4CNL3</accession>
<sequence>MDNQYINAGVHASHGKTILGVGVLLVEENSLTALFEAQWGTKNPSLCEAVQSTELTESITEESCDSIDQSSSKKRKYLIAKRALIRMAFPKAMDLVFIYRRKSVFHAIFSIRNTKS</sequence>